<protein>
    <submittedName>
        <fullName evidence="1">Uncharacterized protein</fullName>
    </submittedName>
</protein>
<reference evidence="1" key="2">
    <citation type="journal article" date="2015" name="Data Brief">
        <title>Shoot transcriptome of the giant reed, Arundo donax.</title>
        <authorList>
            <person name="Barrero R.A."/>
            <person name="Guerrero F.D."/>
            <person name="Moolhuijzen P."/>
            <person name="Goolsby J.A."/>
            <person name="Tidwell J."/>
            <person name="Bellgard S.E."/>
            <person name="Bellgard M.I."/>
        </authorList>
    </citation>
    <scope>NUCLEOTIDE SEQUENCE</scope>
    <source>
        <tissue evidence="1">Shoot tissue taken approximately 20 cm above the soil surface</tissue>
    </source>
</reference>
<proteinExistence type="predicted"/>
<dbReference type="AlphaFoldDB" id="A0A0A9EHM1"/>
<organism evidence="1">
    <name type="scientific">Arundo donax</name>
    <name type="common">Giant reed</name>
    <name type="synonym">Donax arundinaceus</name>
    <dbReference type="NCBI Taxonomy" id="35708"/>
    <lineage>
        <taxon>Eukaryota</taxon>
        <taxon>Viridiplantae</taxon>
        <taxon>Streptophyta</taxon>
        <taxon>Embryophyta</taxon>
        <taxon>Tracheophyta</taxon>
        <taxon>Spermatophyta</taxon>
        <taxon>Magnoliopsida</taxon>
        <taxon>Liliopsida</taxon>
        <taxon>Poales</taxon>
        <taxon>Poaceae</taxon>
        <taxon>PACMAD clade</taxon>
        <taxon>Arundinoideae</taxon>
        <taxon>Arundineae</taxon>
        <taxon>Arundo</taxon>
    </lineage>
</organism>
<accession>A0A0A9EHM1</accession>
<sequence length="77" mass="8367">MVGTNGQWQTAYSQQKVFDGGSCSSVLDSFAHNRLSTSYALPQHPGSHCACSCQTTKHAQGSDFRNQCRQLSSSTPR</sequence>
<dbReference type="EMBL" id="GBRH01202363">
    <property type="protein sequence ID" value="JAD95532.1"/>
    <property type="molecule type" value="Transcribed_RNA"/>
</dbReference>
<name>A0A0A9EHM1_ARUDO</name>
<evidence type="ECO:0000313" key="1">
    <source>
        <dbReference type="EMBL" id="JAD95532.1"/>
    </source>
</evidence>
<reference evidence="1" key="1">
    <citation type="submission" date="2014-09" db="EMBL/GenBank/DDBJ databases">
        <authorList>
            <person name="Magalhaes I.L.F."/>
            <person name="Oliveira U."/>
            <person name="Santos F.R."/>
            <person name="Vidigal T.H.D.A."/>
            <person name="Brescovit A.D."/>
            <person name="Santos A.J."/>
        </authorList>
    </citation>
    <scope>NUCLEOTIDE SEQUENCE</scope>
    <source>
        <tissue evidence="1">Shoot tissue taken approximately 20 cm above the soil surface</tissue>
    </source>
</reference>